<feature type="domain" description="C2H2-type" evidence="13">
    <location>
        <begin position="159"/>
        <end position="187"/>
    </location>
</feature>
<name>A0A915HKS8_ROMCU</name>
<dbReference type="InterPro" id="IPR050329">
    <property type="entry name" value="GLI_C2H2-zinc-finger"/>
</dbReference>
<feature type="region of interest" description="Disordered" evidence="12">
    <location>
        <begin position="286"/>
        <end position="323"/>
    </location>
</feature>
<protein>
    <submittedName>
        <fullName evidence="15">C2H2-type domain-containing protein</fullName>
    </submittedName>
</protein>
<dbReference type="AlphaFoldDB" id="A0A915HKS8"/>
<dbReference type="InterPro" id="IPR036236">
    <property type="entry name" value="Znf_C2H2_sf"/>
</dbReference>
<feature type="region of interest" description="Disordered" evidence="12">
    <location>
        <begin position="52"/>
        <end position="72"/>
    </location>
</feature>
<comment type="subcellular location">
    <subcellularLocation>
        <location evidence="1">Nucleus</location>
    </subcellularLocation>
</comment>
<feature type="domain" description="C2H2-type" evidence="13">
    <location>
        <begin position="188"/>
        <end position="215"/>
    </location>
</feature>
<evidence type="ECO:0000259" key="13">
    <source>
        <dbReference type="PROSITE" id="PS50157"/>
    </source>
</evidence>
<dbReference type="Proteomes" id="UP000887565">
    <property type="component" value="Unplaced"/>
</dbReference>
<keyword evidence="7" id="KW-0805">Transcription regulation</keyword>
<dbReference type="GO" id="GO:0000981">
    <property type="term" value="F:DNA-binding transcription factor activity, RNA polymerase II-specific"/>
    <property type="evidence" value="ECO:0007669"/>
    <property type="project" value="TreeGrafter"/>
</dbReference>
<keyword evidence="10" id="KW-0539">Nucleus</keyword>
<evidence type="ECO:0000256" key="6">
    <source>
        <dbReference type="ARBA" id="ARBA00022833"/>
    </source>
</evidence>
<feature type="compositionally biased region" description="Acidic residues" evidence="12">
    <location>
        <begin position="61"/>
        <end position="72"/>
    </location>
</feature>
<keyword evidence="6" id="KW-0862">Zinc</keyword>
<evidence type="ECO:0000256" key="2">
    <source>
        <dbReference type="ARBA" id="ARBA00006991"/>
    </source>
</evidence>
<dbReference type="GO" id="GO:0000978">
    <property type="term" value="F:RNA polymerase II cis-regulatory region sequence-specific DNA binding"/>
    <property type="evidence" value="ECO:0007669"/>
    <property type="project" value="TreeGrafter"/>
</dbReference>
<keyword evidence="9" id="KW-0804">Transcription</keyword>
<evidence type="ECO:0000256" key="11">
    <source>
        <dbReference type="PROSITE-ProRule" id="PRU00042"/>
    </source>
</evidence>
<evidence type="ECO:0000256" key="8">
    <source>
        <dbReference type="ARBA" id="ARBA00023125"/>
    </source>
</evidence>
<keyword evidence="14" id="KW-1185">Reference proteome</keyword>
<evidence type="ECO:0000256" key="1">
    <source>
        <dbReference type="ARBA" id="ARBA00004123"/>
    </source>
</evidence>
<dbReference type="PANTHER" id="PTHR19818">
    <property type="entry name" value="ZINC FINGER PROTEIN ZIC AND GLI"/>
    <property type="match status" value="1"/>
</dbReference>
<evidence type="ECO:0000256" key="3">
    <source>
        <dbReference type="ARBA" id="ARBA00022723"/>
    </source>
</evidence>
<dbReference type="GO" id="GO:0045944">
    <property type="term" value="P:positive regulation of transcription by RNA polymerase II"/>
    <property type="evidence" value="ECO:0007669"/>
    <property type="project" value="UniProtKB-ARBA"/>
</dbReference>
<feature type="region of interest" description="Disordered" evidence="12">
    <location>
        <begin position="484"/>
        <end position="509"/>
    </location>
</feature>
<dbReference type="SUPFAM" id="SSF57667">
    <property type="entry name" value="beta-beta-alpha zinc fingers"/>
    <property type="match status" value="2"/>
</dbReference>
<comment type="similarity">
    <text evidence="2">Belongs to the krueppel C2H2-type zinc-finger protein family.</text>
</comment>
<feature type="compositionally biased region" description="Polar residues" evidence="12">
    <location>
        <begin position="443"/>
        <end position="458"/>
    </location>
</feature>
<feature type="domain" description="C2H2-type" evidence="13">
    <location>
        <begin position="216"/>
        <end position="239"/>
    </location>
</feature>
<dbReference type="FunFam" id="3.30.160.60:FF:000100">
    <property type="entry name" value="Zinc finger 45-like"/>
    <property type="match status" value="1"/>
</dbReference>
<evidence type="ECO:0000256" key="10">
    <source>
        <dbReference type="ARBA" id="ARBA00023242"/>
    </source>
</evidence>
<evidence type="ECO:0000313" key="14">
    <source>
        <dbReference type="Proteomes" id="UP000887565"/>
    </source>
</evidence>
<proteinExistence type="inferred from homology"/>
<feature type="region of interest" description="Disordered" evidence="12">
    <location>
        <begin position="438"/>
        <end position="458"/>
    </location>
</feature>
<dbReference type="Pfam" id="PF00096">
    <property type="entry name" value="zf-C2H2"/>
    <property type="match status" value="2"/>
</dbReference>
<keyword evidence="4" id="KW-0677">Repeat</keyword>
<feature type="domain" description="C2H2-type" evidence="13">
    <location>
        <begin position="552"/>
        <end position="579"/>
    </location>
</feature>
<feature type="compositionally biased region" description="Polar residues" evidence="12">
    <location>
        <begin position="298"/>
        <end position="312"/>
    </location>
</feature>
<dbReference type="FunFam" id="3.30.160.60:FF:000075">
    <property type="entry name" value="Putative zinc finger protein 536"/>
    <property type="match status" value="1"/>
</dbReference>
<keyword evidence="8" id="KW-0238">DNA-binding</keyword>
<evidence type="ECO:0000256" key="4">
    <source>
        <dbReference type="ARBA" id="ARBA00022737"/>
    </source>
</evidence>
<dbReference type="PROSITE" id="PS00028">
    <property type="entry name" value="ZINC_FINGER_C2H2_1"/>
    <property type="match status" value="3"/>
</dbReference>
<keyword evidence="3" id="KW-0479">Metal-binding</keyword>
<dbReference type="PANTHER" id="PTHR19818:SF139">
    <property type="entry name" value="PAIR-RULE PROTEIN ODD-PAIRED"/>
    <property type="match status" value="1"/>
</dbReference>
<keyword evidence="5 11" id="KW-0863">Zinc-finger</keyword>
<reference evidence="15" key="1">
    <citation type="submission" date="2022-11" db="UniProtKB">
        <authorList>
            <consortium name="WormBaseParasite"/>
        </authorList>
    </citation>
    <scope>IDENTIFICATION</scope>
</reference>
<organism evidence="14 15">
    <name type="scientific">Romanomermis culicivorax</name>
    <name type="common">Nematode worm</name>
    <dbReference type="NCBI Taxonomy" id="13658"/>
    <lineage>
        <taxon>Eukaryota</taxon>
        <taxon>Metazoa</taxon>
        <taxon>Ecdysozoa</taxon>
        <taxon>Nematoda</taxon>
        <taxon>Enoplea</taxon>
        <taxon>Dorylaimia</taxon>
        <taxon>Mermithida</taxon>
        <taxon>Mermithoidea</taxon>
        <taxon>Mermithidae</taxon>
        <taxon>Romanomermis</taxon>
    </lineage>
</organism>
<evidence type="ECO:0000256" key="12">
    <source>
        <dbReference type="SAM" id="MobiDB-lite"/>
    </source>
</evidence>
<feature type="region of interest" description="Disordered" evidence="12">
    <location>
        <begin position="1"/>
        <end position="30"/>
    </location>
</feature>
<evidence type="ECO:0000313" key="15">
    <source>
        <dbReference type="WBParaSite" id="nRc.2.0.1.t02274-RA"/>
    </source>
</evidence>
<accession>A0A915HKS8</accession>
<dbReference type="InterPro" id="IPR013087">
    <property type="entry name" value="Znf_C2H2_type"/>
</dbReference>
<evidence type="ECO:0000256" key="5">
    <source>
        <dbReference type="ARBA" id="ARBA00022771"/>
    </source>
</evidence>
<dbReference type="SMART" id="SM00355">
    <property type="entry name" value="ZnF_C2H2"/>
    <property type="match status" value="4"/>
</dbReference>
<sequence length="688" mass="75744">MTSVTTLNERDSNRSPSRQPDLDLSDELGSMAEQTGLDVAVPKIKVLSTLNPSSAFQVEGQSDDEDGDENDFDDVDRLAISENTFDDSHCLGDECSPSLGGVAADISTGGVPSSADASYADLNGALENAMIKSPSFGNALGGISENILNTMDGAESLRRNCPNCGVTFYSKRQLCEHLRDMHGVDKPFQCEICFARFPYSSSLYNHTRIHSELRPFKCNLCDSAFRWKNSLKHHKRFIHKVIWSDEDDKTDVTFAMAAKERYGTTALDQVVVPPFPYANNHSLRRLENFSGPNRRGPKTNNASVHPSRSGTGNPIVPRQVSNSKSATMVQIKCELPPLTDYDKNDKNIKYHDHFYGNNLIRAVNLNSLTGISMVSNNANSIHNNSNNNHISVNSSKTFLQKDPETDEQMLDKKKRKKQMVESIVKKLCITNTLNTVAGEVDDSSSSPPTLHTANTFENSQTIPKTISIRTTSNNGIVYNTTVSTKSDARKDSPNSSKSHVNTDRSFIDTDNSNISVSRMASDDISNVNHRDINKFYQASTSSSMALASTDEYRCELCKGEFTTSTDLERHECSKSAQNSLPSIAANATRRRNGVVVARSQNDSATNFGFSPQTSENGGNAAHKLSFSKKSISVTTSSSCDQCIQLGNRLVVLEQRFDEYQRTTQEKITSLEGTISDLYEICANNGIVL</sequence>
<evidence type="ECO:0000256" key="9">
    <source>
        <dbReference type="ARBA" id="ARBA00023163"/>
    </source>
</evidence>
<dbReference type="Gene3D" id="3.30.160.60">
    <property type="entry name" value="Classic Zinc Finger"/>
    <property type="match status" value="2"/>
</dbReference>
<dbReference type="GO" id="GO:0008270">
    <property type="term" value="F:zinc ion binding"/>
    <property type="evidence" value="ECO:0007669"/>
    <property type="project" value="UniProtKB-KW"/>
</dbReference>
<dbReference type="GO" id="GO:0005634">
    <property type="term" value="C:nucleus"/>
    <property type="evidence" value="ECO:0007669"/>
    <property type="project" value="UniProtKB-SubCell"/>
</dbReference>
<dbReference type="WBParaSite" id="nRc.2.0.1.t02274-RA">
    <property type="protein sequence ID" value="nRc.2.0.1.t02274-RA"/>
    <property type="gene ID" value="nRc.2.0.1.g02274"/>
</dbReference>
<evidence type="ECO:0000256" key="7">
    <source>
        <dbReference type="ARBA" id="ARBA00023015"/>
    </source>
</evidence>
<dbReference type="PROSITE" id="PS50157">
    <property type="entry name" value="ZINC_FINGER_C2H2_2"/>
    <property type="match status" value="4"/>
</dbReference>